<keyword evidence="5" id="KW-1185">Reference proteome</keyword>
<dbReference type="Ensembl" id="ENSGALT00010070904.1">
    <property type="protein sequence ID" value="ENSGALP00010043595.1"/>
    <property type="gene ID" value="ENSGALG00010029318.1"/>
</dbReference>
<dbReference type="AlphaFoldDB" id="A0A8V1AJI4"/>
<dbReference type="Gene3D" id="2.40.50.120">
    <property type="match status" value="1"/>
</dbReference>
<reference evidence="4" key="3">
    <citation type="submission" date="2025-09" db="UniProtKB">
        <authorList>
            <consortium name="Ensembl"/>
        </authorList>
    </citation>
    <scope>IDENTIFICATION</scope>
    <source>
        <strain evidence="4">broiler</strain>
    </source>
</reference>
<dbReference type="PANTHER" id="PTHR35967">
    <property type="entry name" value="UPF0450 PROTEIN C17ORF58"/>
    <property type="match status" value="1"/>
</dbReference>
<proteinExistence type="predicted"/>
<reference evidence="4" key="1">
    <citation type="submission" date="2020-11" db="EMBL/GenBank/DDBJ databases">
        <title>Gallus gallus (Chicken) genome, bGalGal1, GRCg7b, maternal haplotype autosomes + Z &amp; W.</title>
        <authorList>
            <person name="Warren W."/>
            <person name="Formenti G."/>
            <person name="Fedrigo O."/>
            <person name="Haase B."/>
            <person name="Mountcastle J."/>
            <person name="Balacco J."/>
            <person name="Tracey A."/>
            <person name="Schneider V."/>
            <person name="Okimoto R."/>
            <person name="Cheng H."/>
            <person name="Hawken R."/>
            <person name="Howe K."/>
            <person name="Jarvis E.D."/>
        </authorList>
    </citation>
    <scope>NUCLEOTIDE SEQUENCE [LARGE SCALE GENOMIC DNA]</scope>
    <source>
        <strain evidence="4">Broiler</strain>
    </source>
</reference>
<protein>
    <submittedName>
        <fullName evidence="4">Chromosome 17 open reading frame 58</fullName>
    </submittedName>
</protein>
<evidence type="ECO:0000313" key="5">
    <source>
        <dbReference type="Proteomes" id="UP000000539"/>
    </source>
</evidence>
<feature type="compositionally biased region" description="Polar residues" evidence="2">
    <location>
        <begin position="159"/>
        <end position="171"/>
    </location>
</feature>
<organism evidence="4 5">
    <name type="scientific">Gallus gallus</name>
    <name type="common">Chicken</name>
    <dbReference type="NCBI Taxonomy" id="9031"/>
    <lineage>
        <taxon>Eukaryota</taxon>
        <taxon>Metazoa</taxon>
        <taxon>Chordata</taxon>
        <taxon>Craniata</taxon>
        <taxon>Vertebrata</taxon>
        <taxon>Euteleostomi</taxon>
        <taxon>Archelosauria</taxon>
        <taxon>Archosauria</taxon>
        <taxon>Dinosauria</taxon>
        <taxon>Saurischia</taxon>
        <taxon>Theropoda</taxon>
        <taxon>Coelurosauria</taxon>
        <taxon>Aves</taxon>
        <taxon>Neognathae</taxon>
        <taxon>Galloanserae</taxon>
        <taxon>Galliformes</taxon>
        <taxon>Phasianidae</taxon>
        <taxon>Phasianinae</taxon>
        <taxon>Gallus</taxon>
    </lineage>
</organism>
<dbReference type="PANTHER" id="PTHR35967:SF1">
    <property type="entry name" value="UPF0450 PROTEIN C17ORF58"/>
    <property type="match status" value="1"/>
</dbReference>
<feature type="compositionally biased region" description="Basic and acidic residues" evidence="2">
    <location>
        <begin position="95"/>
        <end position="104"/>
    </location>
</feature>
<reference evidence="4" key="2">
    <citation type="submission" date="2025-08" db="UniProtKB">
        <authorList>
            <consortium name="Ensembl"/>
        </authorList>
    </citation>
    <scope>IDENTIFICATION</scope>
    <source>
        <strain evidence="4">broiler</strain>
    </source>
</reference>
<dbReference type="GlyGen" id="A0A8V1AJI4">
    <property type="glycosylation" value="1 site"/>
</dbReference>
<dbReference type="Proteomes" id="UP000000539">
    <property type="component" value="Chromosome 18"/>
</dbReference>
<gene>
    <name evidence="4" type="primary">C17orf58</name>
</gene>
<dbReference type="InterPro" id="IPR001134">
    <property type="entry name" value="Netrin_domain"/>
</dbReference>
<dbReference type="PROSITE" id="PS50189">
    <property type="entry name" value="NTR"/>
    <property type="match status" value="1"/>
</dbReference>
<name>A0A8V1AJI4_CHICK</name>
<accession>A0A8V1AJI4</accession>
<dbReference type="GeneTree" id="ENSGT00390000002361"/>
<dbReference type="SUPFAM" id="SSF50242">
    <property type="entry name" value="TIMP-like"/>
    <property type="match status" value="1"/>
</dbReference>
<evidence type="ECO:0000256" key="2">
    <source>
        <dbReference type="SAM" id="MobiDB-lite"/>
    </source>
</evidence>
<feature type="region of interest" description="Disordered" evidence="2">
    <location>
        <begin position="83"/>
        <end position="178"/>
    </location>
</feature>
<keyword evidence="1" id="KW-1015">Disulfide bond</keyword>
<evidence type="ECO:0000259" key="3">
    <source>
        <dbReference type="PROSITE" id="PS50189"/>
    </source>
</evidence>
<feature type="domain" description="NTR" evidence="3">
    <location>
        <begin position="274"/>
        <end position="418"/>
    </location>
</feature>
<sequence length="419" mass="46062">FRTPHFWSLREACSEPLSRSSSGCGALPAGVPSAVPLPPPLGSGGTAVRCAERSPLQCAGSLPCAEKASQSVSKYVCNSADATPGQAKLPAWATTREDPSEHRLLSPTNLQHPKPPEISSLSSDKKKQTKPSTENSTGLRKHLLQYGGTLPLEPATEGPSPTSFDLNQANRKQADRRLAEAANSVSAHFQHAASSYHKITSLLGAHPFLDSGTAESADPNMLDHFNRPGKINPYKSVELLKMISKPSWVTNRQPPSLPYHFSMLKKGADMEKACLTECRKERDEVEAYCTSEFAVNGIVYNMERLGSGVHLITLLVNSDGLYKMSRLYITPDGFFFRVHILVVDSFNCSKPCPDFKLGSRYIVMGQIYHKRRQIPANLVQFLRGHLRPGDGLLASSSSYVKRFNRKRNRKVQGARTKCT</sequence>
<evidence type="ECO:0000256" key="1">
    <source>
        <dbReference type="ARBA" id="ARBA00023157"/>
    </source>
</evidence>
<evidence type="ECO:0000313" key="4">
    <source>
        <dbReference type="Ensembl" id="ENSGALP00010043595.1"/>
    </source>
</evidence>
<dbReference type="InterPro" id="IPR008993">
    <property type="entry name" value="TIMP-like_OB-fold"/>
</dbReference>
<dbReference type="OrthoDB" id="9388635at2759"/>